<keyword evidence="4" id="KW-1185">Reference proteome</keyword>
<dbReference type="InterPro" id="IPR001304">
    <property type="entry name" value="C-type_lectin-like"/>
</dbReference>
<dbReference type="OrthoDB" id="6160536at2759"/>
<keyword evidence="1" id="KW-1015">Disulfide bond</keyword>
<keyword evidence="2" id="KW-0732">Signal</keyword>
<dbReference type="AlphaFoldDB" id="A0A8B8BID5"/>
<evidence type="ECO:0000313" key="4">
    <source>
        <dbReference type="Proteomes" id="UP000694844"/>
    </source>
</evidence>
<dbReference type="PANTHER" id="PTHR22803">
    <property type="entry name" value="MANNOSE, PHOSPHOLIPASE, LECTIN RECEPTOR RELATED"/>
    <property type="match status" value="1"/>
</dbReference>
<feature type="chain" id="PRO_5034901398" evidence="2">
    <location>
        <begin position="21"/>
        <end position="158"/>
    </location>
</feature>
<dbReference type="Proteomes" id="UP000694844">
    <property type="component" value="Chromosome 9"/>
</dbReference>
<dbReference type="PROSITE" id="PS50041">
    <property type="entry name" value="C_TYPE_LECTIN_2"/>
    <property type="match status" value="1"/>
</dbReference>
<organism evidence="4 5">
    <name type="scientific">Crassostrea virginica</name>
    <name type="common">Eastern oyster</name>
    <dbReference type="NCBI Taxonomy" id="6565"/>
    <lineage>
        <taxon>Eukaryota</taxon>
        <taxon>Metazoa</taxon>
        <taxon>Spiralia</taxon>
        <taxon>Lophotrochozoa</taxon>
        <taxon>Mollusca</taxon>
        <taxon>Bivalvia</taxon>
        <taxon>Autobranchia</taxon>
        <taxon>Pteriomorphia</taxon>
        <taxon>Ostreida</taxon>
        <taxon>Ostreoidea</taxon>
        <taxon>Ostreidae</taxon>
        <taxon>Crassostrea</taxon>
    </lineage>
</organism>
<feature type="domain" description="C-type lectin" evidence="3">
    <location>
        <begin position="39"/>
        <end position="157"/>
    </location>
</feature>
<dbReference type="InterPro" id="IPR050111">
    <property type="entry name" value="C-type_lectin/snaclec_domain"/>
</dbReference>
<dbReference type="InterPro" id="IPR018378">
    <property type="entry name" value="C-type_lectin_CS"/>
</dbReference>
<dbReference type="CDD" id="cd00037">
    <property type="entry name" value="CLECT"/>
    <property type="match status" value="1"/>
</dbReference>
<reference evidence="5" key="1">
    <citation type="submission" date="2025-08" db="UniProtKB">
        <authorList>
            <consortium name="RefSeq"/>
        </authorList>
    </citation>
    <scope>IDENTIFICATION</scope>
    <source>
        <tissue evidence="5">Whole sample</tissue>
    </source>
</reference>
<proteinExistence type="predicted"/>
<evidence type="ECO:0000313" key="5">
    <source>
        <dbReference type="RefSeq" id="XP_022303125.1"/>
    </source>
</evidence>
<gene>
    <name evidence="5" type="primary">LOC111110804</name>
</gene>
<dbReference type="SUPFAM" id="SSF56436">
    <property type="entry name" value="C-type lectin-like"/>
    <property type="match status" value="1"/>
</dbReference>
<dbReference type="GeneID" id="111110804"/>
<evidence type="ECO:0000256" key="2">
    <source>
        <dbReference type="SAM" id="SignalP"/>
    </source>
</evidence>
<dbReference type="KEGG" id="cvn:111110804"/>
<dbReference type="Pfam" id="PF00059">
    <property type="entry name" value="Lectin_C"/>
    <property type="match status" value="1"/>
</dbReference>
<accession>A0A8B8BID5</accession>
<dbReference type="SMART" id="SM00034">
    <property type="entry name" value="CLECT"/>
    <property type="match status" value="1"/>
</dbReference>
<name>A0A8B8BID5_CRAVI</name>
<protein>
    <submittedName>
        <fullName evidence="5">Perlucin-like protein</fullName>
    </submittedName>
</protein>
<sequence length="158" mass="18060">MKTLRLAPLLLFMTVQQSLSRISNEDSGRRGCEKGWIKREGRCYLFSRNRRSFPDGVNFCTENGGSLLEVENKEEENWVNFQCLIRGYSGGVWIGIVDISHNGTFLAVSTQNEPSYKNWGPGEPSRHLNQEHCGFIWVHTNQWNDAGCGRPEHIVCKQ</sequence>
<dbReference type="InterPro" id="IPR016186">
    <property type="entry name" value="C-type_lectin-like/link_sf"/>
</dbReference>
<dbReference type="InterPro" id="IPR016187">
    <property type="entry name" value="CTDL_fold"/>
</dbReference>
<dbReference type="RefSeq" id="XP_022303125.1">
    <property type="nucleotide sequence ID" value="XM_022447417.1"/>
</dbReference>
<feature type="signal peptide" evidence="2">
    <location>
        <begin position="1"/>
        <end position="20"/>
    </location>
</feature>
<dbReference type="Gene3D" id="3.10.100.10">
    <property type="entry name" value="Mannose-Binding Protein A, subunit A"/>
    <property type="match status" value="1"/>
</dbReference>
<evidence type="ECO:0000256" key="1">
    <source>
        <dbReference type="ARBA" id="ARBA00023157"/>
    </source>
</evidence>
<dbReference type="PROSITE" id="PS00615">
    <property type="entry name" value="C_TYPE_LECTIN_1"/>
    <property type="match status" value="1"/>
</dbReference>
<evidence type="ECO:0000259" key="3">
    <source>
        <dbReference type="PROSITE" id="PS50041"/>
    </source>
</evidence>